<protein>
    <submittedName>
        <fullName evidence="1">Uncharacterized protein</fullName>
    </submittedName>
</protein>
<dbReference type="OrthoDB" id="10255174at2759"/>
<accession>A0A0C2YLI6</accession>
<reference evidence="1 2" key="1">
    <citation type="submission" date="2014-04" db="EMBL/GenBank/DDBJ databases">
        <authorList>
            <consortium name="DOE Joint Genome Institute"/>
            <person name="Kuo A."/>
            <person name="Gay G."/>
            <person name="Dore J."/>
            <person name="Kohler A."/>
            <person name="Nagy L.G."/>
            <person name="Floudas D."/>
            <person name="Copeland A."/>
            <person name="Barry K.W."/>
            <person name="Cichocki N."/>
            <person name="Veneault-Fourrey C."/>
            <person name="LaButti K."/>
            <person name="Lindquist E.A."/>
            <person name="Lipzen A."/>
            <person name="Lundell T."/>
            <person name="Morin E."/>
            <person name="Murat C."/>
            <person name="Sun H."/>
            <person name="Tunlid A."/>
            <person name="Henrissat B."/>
            <person name="Grigoriev I.V."/>
            <person name="Hibbett D.S."/>
            <person name="Martin F."/>
            <person name="Nordberg H.P."/>
            <person name="Cantor M.N."/>
            <person name="Hua S.X."/>
        </authorList>
    </citation>
    <scope>NUCLEOTIDE SEQUENCE [LARGE SCALE GENOMIC DNA]</scope>
    <source>
        <strain evidence="2">h7</strain>
    </source>
</reference>
<dbReference type="EMBL" id="KN831779">
    <property type="protein sequence ID" value="KIM41892.1"/>
    <property type="molecule type" value="Genomic_DNA"/>
</dbReference>
<evidence type="ECO:0000313" key="2">
    <source>
        <dbReference type="Proteomes" id="UP000053424"/>
    </source>
</evidence>
<name>A0A0C2YLI6_HEBCY</name>
<evidence type="ECO:0000313" key="1">
    <source>
        <dbReference type="EMBL" id="KIM41892.1"/>
    </source>
</evidence>
<dbReference type="HOGENOM" id="CLU_1686811_0_0_1"/>
<dbReference type="AlphaFoldDB" id="A0A0C2YLI6"/>
<gene>
    <name evidence="1" type="ORF">M413DRAFT_27447</name>
</gene>
<dbReference type="Proteomes" id="UP000053424">
    <property type="component" value="Unassembled WGS sequence"/>
</dbReference>
<sequence>MKQLKVEHNAQPSSDLACLEVKTANESFKDATPREEEELHQIPRLFALIIGINVYQMKHRTLRGAVPDGMAFKSYLMKRLCVPKNQIITLFDHDATRTVIIEHGFRKLRDRLDVGFFKLYLSTKPIDLSGIKQPSAFLETCTTTSKSSREVQAELE</sequence>
<organism evidence="1 2">
    <name type="scientific">Hebeloma cylindrosporum</name>
    <dbReference type="NCBI Taxonomy" id="76867"/>
    <lineage>
        <taxon>Eukaryota</taxon>
        <taxon>Fungi</taxon>
        <taxon>Dikarya</taxon>
        <taxon>Basidiomycota</taxon>
        <taxon>Agaricomycotina</taxon>
        <taxon>Agaricomycetes</taxon>
        <taxon>Agaricomycetidae</taxon>
        <taxon>Agaricales</taxon>
        <taxon>Agaricineae</taxon>
        <taxon>Hymenogastraceae</taxon>
        <taxon>Hebeloma</taxon>
    </lineage>
</organism>
<dbReference type="Gene3D" id="3.40.50.1460">
    <property type="match status" value="1"/>
</dbReference>
<proteinExistence type="predicted"/>
<reference evidence="2" key="2">
    <citation type="submission" date="2015-01" db="EMBL/GenBank/DDBJ databases">
        <title>Evolutionary Origins and Diversification of the Mycorrhizal Mutualists.</title>
        <authorList>
            <consortium name="DOE Joint Genome Institute"/>
            <consortium name="Mycorrhizal Genomics Consortium"/>
            <person name="Kohler A."/>
            <person name="Kuo A."/>
            <person name="Nagy L.G."/>
            <person name="Floudas D."/>
            <person name="Copeland A."/>
            <person name="Barry K.W."/>
            <person name="Cichocki N."/>
            <person name="Veneault-Fourrey C."/>
            <person name="LaButti K."/>
            <person name="Lindquist E.A."/>
            <person name="Lipzen A."/>
            <person name="Lundell T."/>
            <person name="Morin E."/>
            <person name="Murat C."/>
            <person name="Riley R."/>
            <person name="Ohm R."/>
            <person name="Sun H."/>
            <person name="Tunlid A."/>
            <person name="Henrissat B."/>
            <person name="Grigoriev I.V."/>
            <person name="Hibbett D.S."/>
            <person name="Martin F."/>
        </authorList>
    </citation>
    <scope>NUCLEOTIDE SEQUENCE [LARGE SCALE GENOMIC DNA]</scope>
    <source>
        <strain evidence="2">h7</strain>
    </source>
</reference>
<keyword evidence="2" id="KW-1185">Reference proteome</keyword>